<evidence type="ECO:0000256" key="1">
    <source>
        <dbReference type="SAM" id="MobiDB-lite"/>
    </source>
</evidence>
<dbReference type="EMBL" id="CAJNRD030001114">
    <property type="protein sequence ID" value="CAG5073490.1"/>
    <property type="molecule type" value="Genomic_DNA"/>
</dbReference>
<feature type="domain" description="BEN" evidence="2">
    <location>
        <begin position="130"/>
        <end position="228"/>
    </location>
</feature>
<gene>
    <name evidence="3" type="ORF">HICCMSTLAB_LOCUS433</name>
</gene>
<reference evidence="3" key="1">
    <citation type="submission" date="2021-04" db="EMBL/GenBank/DDBJ databases">
        <authorList>
            <person name="Chebbi M.A.C M."/>
        </authorList>
    </citation>
    <scope>NUCLEOTIDE SEQUENCE</scope>
</reference>
<protein>
    <recommendedName>
        <fullName evidence="2">BEN domain-containing protein</fullName>
    </recommendedName>
</protein>
<dbReference type="Pfam" id="PF10523">
    <property type="entry name" value="BEN"/>
    <property type="match status" value="1"/>
</dbReference>
<evidence type="ECO:0000313" key="4">
    <source>
        <dbReference type="Proteomes" id="UP000786811"/>
    </source>
</evidence>
<comment type="caution">
    <text evidence="3">The sequence shown here is derived from an EMBL/GenBank/DDBJ whole genome shotgun (WGS) entry which is preliminary data.</text>
</comment>
<organism evidence="3 4">
    <name type="scientific">Cotesia congregata</name>
    <name type="common">Parasitoid wasp</name>
    <name type="synonym">Apanteles congregatus</name>
    <dbReference type="NCBI Taxonomy" id="51543"/>
    <lineage>
        <taxon>Eukaryota</taxon>
        <taxon>Metazoa</taxon>
        <taxon>Ecdysozoa</taxon>
        <taxon>Arthropoda</taxon>
        <taxon>Hexapoda</taxon>
        <taxon>Insecta</taxon>
        <taxon>Pterygota</taxon>
        <taxon>Neoptera</taxon>
        <taxon>Endopterygota</taxon>
        <taxon>Hymenoptera</taxon>
        <taxon>Apocrita</taxon>
        <taxon>Ichneumonoidea</taxon>
        <taxon>Braconidae</taxon>
        <taxon>Microgastrinae</taxon>
        <taxon>Cotesia</taxon>
    </lineage>
</organism>
<sequence length="234" mass="26261">DNLSRRKILSDNELLDKQNQATTTKIVDAFGSLSTPITTANLQQNQQRVSSADGPNQSAESSGINDFDISGIRPRQSDDYSSRISLKEIYNDNKIIKKALLELTENVKILSAQRNATEENDEMVEIGNKGSGIFITKVQWDTAKSKSTYNSMGTALVMAMFPIDVLLKNNLRGGKSKFKFSTEQRVGLDKNIMDAIRVTVKKQHPQSYQRGFLGQSINNFLNDLRRKHKVDNCE</sequence>
<feature type="compositionally biased region" description="Polar residues" evidence="1">
    <location>
        <begin position="44"/>
        <end position="64"/>
    </location>
</feature>
<dbReference type="InterPro" id="IPR018379">
    <property type="entry name" value="BEN_domain"/>
</dbReference>
<dbReference type="Proteomes" id="UP000786811">
    <property type="component" value="Unassembled WGS sequence"/>
</dbReference>
<proteinExistence type="predicted"/>
<keyword evidence="4" id="KW-1185">Reference proteome</keyword>
<name>A0A8J2EFD7_COTCN</name>
<dbReference type="PROSITE" id="PS51457">
    <property type="entry name" value="BEN"/>
    <property type="match status" value="1"/>
</dbReference>
<evidence type="ECO:0000259" key="2">
    <source>
        <dbReference type="PROSITE" id="PS51457"/>
    </source>
</evidence>
<accession>A0A8J2EFD7</accession>
<feature type="non-terminal residue" evidence="3">
    <location>
        <position position="1"/>
    </location>
</feature>
<dbReference type="Gene3D" id="1.10.10.2590">
    <property type="entry name" value="BEN domain"/>
    <property type="match status" value="1"/>
</dbReference>
<dbReference type="AlphaFoldDB" id="A0A8J2EFD7"/>
<dbReference type="GO" id="GO:0003677">
    <property type="term" value="F:DNA binding"/>
    <property type="evidence" value="ECO:0007669"/>
    <property type="project" value="InterPro"/>
</dbReference>
<evidence type="ECO:0000313" key="3">
    <source>
        <dbReference type="EMBL" id="CAG5073490.1"/>
    </source>
</evidence>
<feature type="non-terminal residue" evidence="3">
    <location>
        <position position="234"/>
    </location>
</feature>
<dbReference type="OrthoDB" id="7701352at2759"/>
<feature type="region of interest" description="Disordered" evidence="1">
    <location>
        <begin position="44"/>
        <end position="75"/>
    </location>
</feature>